<feature type="signal peptide" evidence="2">
    <location>
        <begin position="1"/>
        <end position="21"/>
    </location>
</feature>
<dbReference type="RefSeq" id="XP_046594243.1">
    <property type="nucleotide sequence ID" value="XM_046738287.1"/>
</dbReference>
<sequence length="322" mass="36674">MMEFLIRPLLLILLIAQMQSAQDSYKAATFEYEPEYIPDDPLETMRLNAKEFEKQIEIVSKEYAKIIVFPELGLTSIHLPNRSALSNWSIEVPDPEKNSLPCNESGIHEVLHKISCAAERRKLYVVINLVEKKDNCLYSSNVVFSSEGRIVARYRKYYRYNEFGEFNRPKELNATAFSTPFGTFGVLIGADILYEEPARTLIEKNVRQFVYPLAWVTVLPFSTSYQMQLTWSKTKDVTVISAPYYPGREYVVGGIFMSAGYDPKAARLNSAIVDIVPRKGRVSIDEISQSVTEPIGNDCVVRNKDIKLKIPCSTGIMRSRLQ</sequence>
<feature type="chain" id="PRO_5045514265" evidence="2">
    <location>
        <begin position="22"/>
        <end position="322"/>
    </location>
</feature>
<keyword evidence="4" id="KW-1185">Reference proteome</keyword>
<evidence type="ECO:0000256" key="2">
    <source>
        <dbReference type="SAM" id="SignalP"/>
    </source>
</evidence>
<evidence type="ECO:0000313" key="5">
    <source>
        <dbReference type="RefSeq" id="XP_046594243.1"/>
    </source>
</evidence>
<reference evidence="5" key="1">
    <citation type="submission" date="2025-08" db="UniProtKB">
        <authorList>
            <consortium name="RefSeq"/>
        </authorList>
    </citation>
    <scope>IDENTIFICATION</scope>
    <source>
        <tissue evidence="5">Thorax and Abdomen</tissue>
    </source>
</reference>
<dbReference type="InterPro" id="IPR003010">
    <property type="entry name" value="C-N_Hydrolase"/>
</dbReference>
<proteinExistence type="inferred from homology"/>
<dbReference type="PANTHER" id="PTHR10609">
    <property type="entry name" value="BIOTINIDASE-RELATED"/>
    <property type="match status" value="1"/>
</dbReference>
<dbReference type="InterPro" id="IPR036526">
    <property type="entry name" value="C-N_Hydrolase_sf"/>
</dbReference>
<keyword evidence="2" id="KW-0732">Signal</keyword>
<evidence type="ECO:0000259" key="3">
    <source>
        <dbReference type="PROSITE" id="PS50263"/>
    </source>
</evidence>
<evidence type="ECO:0000313" key="4">
    <source>
        <dbReference type="Proteomes" id="UP000829291"/>
    </source>
</evidence>
<dbReference type="GeneID" id="107222710"/>
<comment type="similarity">
    <text evidence="1">Belongs to the carbon-nitrogen hydrolase superfamily. BTD/VNN family.</text>
</comment>
<gene>
    <name evidence="5" type="primary">LOC107222710</name>
</gene>
<dbReference type="PANTHER" id="PTHR10609:SF27">
    <property type="entry name" value="CN HYDROLASE DOMAIN-CONTAINING PROTEIN-RELATED"/>
    <property type="match status" value="1"/>
</dbReference>
<accession>A0ABM3G1V0</accession>
<dbReference type="Proteomes" id="UP000829291">
    <property type="component" value="Chromosome 4"/>
</dbReference>
<dbReference type="InterPro" id="IPR040154">
    <property type="entry name" value="Biotinidase/VNN"/>
</dbReference>
<feature type="domain" description="CN hydrolase" evidence="3">
    <location>
        <begin position="25"/>
        <end position="308"/>
    </location>
</feature>
<evidence type="ECO:0000256" key="1">
    <source>
        <dbReference type="ARBA" id="ARBA00008225"/>
    </source>
</evidence>
<dbReference type="SUPFAM" id="SSF56317">
    <property type="entry name" value="Carbon-nitrogen hydrolase"/>
    <property type="match status" value="1"/>
</dbReference>
<protein>
    <submittedName>
        <fullName evidence="5">Biotinidase isoform X2</fullName>
    </submittedName>
</protein>
<name>A0ABM3G1V0_NEOLC</name>
<dbReference type="PROSITE" id="PS50263">
    <property type="entry name" value="CN_HYDROLASE"/>
    <property type="match status" value="1"/>
</dbReference>
<organism evidence="4 5">
    <name type="scientific">Neodiprion lecontei</name>
    <name type="common">Redheaded pine sawfly</name>
    <dbReference type="NCBI Taxonomy" id="441921"/>
    <lineage>
        <taxon>Eukaryota</taxon>
        <taxon>Metazoa</taxon>
        <taxon>Ecdysozoa</taxon>
        <taxon>Arthropoda</taxon>
        <taxon>Hexapoda</taxon>
        <taxon>Insecta</taxon>
        <taxon>Pterygota</taxon>
        <taxon>Neoptera</taxon>
        <taxon>Endopterygota</taxon>
        <taxon>Hymenoptera</taxon>
        <taxon>Tenthredinoidea</taxon>
        <taxon>Diprionidae</taxon>
        <taxon>Diprioninae</taxon>
        <taxon>Neodiprion</taxon>
    </lineage>
</organism>
<dbReference type="Pfam" id="PF00795">
    <property type="entry name" value="CN_hydrolase"/>
    <property type="match status" value="1"/>
</dbReference>
<dbReference type="Gene3D" id="3.60.110.10">
    <property type="entry name" value="Carbon-nitrogen hydrolase"/>
    <property type="match status" value="1"/>
</dbReference>